<organism evidence="3 4">
    <name type="scientific">Natranaerovirga pectinivora</name>
    <dbReference type="NCBI Taxonomy" id="682400"/>
    <lineage>
        <taxon>Bacteria</taxon>
        <taxon>Bacillati</taxon>
        <taxon>Bacillota</taxon>
        <taxon>Clostridia</taxon>
        <taxon>Lachnospirales</taxon>
        <taxon>Natranaerovirgaceae</taxon>
        <taxon>Natranaerovirga</taxon>
    </lineage>
</organism>
<keyword evidence="1" id="KW-0472">Membrane</keyword>
<dbReference type="OrthoDB" id="9786132at2"/>
<protein>
    <recommendedName>
        <fullName evidence="2">4Fe-4S ferredoxin-type domain-containing protein</fullName>
    </recommendedName>
</protein>
<feature type="domain" description="4Fe-4S ferredoxin-type" evidence="2">
    <location>
        <begin position="28"/>
        <end position="61"/>
    </location>
</feature>
<feature type="transmembrane region" description="Helical" evidence="1">
    <location>
        <begin position="12"/>
        <end position="40"/>
    </location>
</feature>
<comment type="caution">
    <text evidence="3">The sequence shown here is derived from an EMBL/GenBank/DDBJ whole genome shotgun (WGS) entry which is preliminary data.</text>
</comment>
<keyword evidence="4" id="KW-1185">Reference proteome</keyword>
<evidence type="ECO:0000313" key="3">
    <source>
        <dbReference type="EMBL" id="TCT13936.1"/>
    </source>
</evidence>
<proteinExistence type="predicted"/>
<feature type="transmembrane region" description="Helical" evidence="1">
    <location>
        <begin position="86"/>
        <end position="104"/>
    </location>
</feature>
<dbReference type="RefSeq" id="WP_132252744.1">
    <property type="nucleotide sequence ID" value="NZ_SMAL01000007.1"/>
</dbReference>
<name>A0A4R3MK41_9FIRM</name>
<dbReference type="Proteomes" id="UP000294902">
    <property type="component" value="Unassembled WGS sequence"/>
</dbReference>
<evidence type="ECO:0000259" key="2">
    <source>
        <dbReference type="Pfam" id="PF12801"/>
    </source>
</evidence>
<sequence>MKRKNHQQWSWILIISFFVLGIFDFRFGVLGLACMAAPIYHALRGRGKIHCSKYCPRGSFLGKFMPFVSFNNALPKFMRTKNFKHFLLVTMLTVFSISIIHTGFEFQKVGFVFFRFMGVSFIIGILFGIFFKPRSWCQVCPMGHGTALITNIKKAS</sequence>
<dbReference type="InterPro" id="IPR017896">
    <property type="entry name" value="4Fe4S_Fe-S-bd"/>
</dbReference>
<gene>
    <name evidence="3" type="ORF">EDC18_1074</name>
</gene>
<evidence type="ECO:0000256" key="1">
    <source>
        <dbReference type="SAM" id="Phobius"/>
    </source>
</evidence>
<accession>A0A4R3MK41</accession>
<keyword evidence="1" id="KW-1133">Transmembrane helix</keyword>
<feature type="domain" description="4Fe-4S ferredoxin-type" evidence="2">
    <location>
        <begin position="115"/>
        <end position="143"/>
    </location>
</feature>
<reference evidence="3 4" key="1">
    <citation type="submission" date="2019-03" db="EMBL/GenBank/DDBJ databases">
        <title>Genomic Encyclopedia of Type Strains, Phase IV (KMG-IV): sequencing the most valuable type-strain genomes for metagenomic binning, comparative biology and taxonomic classification.</title>
        <authorList>
            <person name="Goeker M."/>
        </authorList>
    </citation>
    <scope>NUCLEOTIDE SEQUENCE [LARGE SCALE GENOMIC DNA]</scope>
    <source>
        <strain evidence="3 4">DSM 24629</strain>
    </source>
</reference>
<dbReference type="Pfam" id="PF12801">
    <property type="entry name" value="Fer4_5"/>
    <property type="match status" value="2"/>
</dbReference>
<keyword evidence="1" id="KW-0812">Transmembrane</keyword>
<dbReference type="EMBL" id="SMAL01000007">
    <property type="protein sequence ID" value="TCT13936.1"/>
    <property type="molecule type" value="Genomic_DNA"/>
</dbReference>
<dbReference type="AlphaFoldDB" id="A0A4R3MK41"/>
<feature type="transmembrane region" description="Helical" evidence="1">
    <location>
        <begin position="110"/>
        <end position="131"/>
    </location>
</feature>
<evidence type="ECO:0000313" key="4">
    <source>
        <dbReference type="Proteomes" id="UP000294902"/>
    </source>
</evidence>